<evidence type="ECO:0000313" key="3">
    <source>
        <dbReference type="Proteomes" id="UP001498771"/>
    </source>
</evidence>
<evidence type="ECO:0000256" key="1">
    <source>
        <dbReference type="SAM" id="Phobius"/>
    </source>
</evidence>
<keyword evidence="1" id="KW-1133">Transmembrane helix</keyword>
<gene>
    <name evidence="2" type="ORF">BZA70DRAFT_272853</name>
</gene>
<dbReference type="PANTHER" id="PTHR28199">
    <property type="entry name" value="PROCESSING OF GAS1 AND ALP PROTEIN 2"/>
    <property type="match status" value="1"/>
</dbReference>
<comment type="caution">
    <text evidence="2">The sequence shown here is derived from an EMBL/GenBank/DDBJ whole genome shotgun (WGS) entry which is preliminary data.</text>
</comment>
<dbReference type="RefSeq" id="XP_064771112.1">
    <property type="nucleotide sequence ID" value="XM_064911741.1"/>
</dbReference>
<keyword evidence="1" id="KW-0472">Membrane</keyword>
<dbReference type="Pfam" id="PF07543">
    <property type="entry name" value="PGA2"/>
    <property type="match status" value="1"/>
</dbReference>
<protein>
    <submittedName>
        <fullName evidence="2">Protein trafficking Pga2</fullName>
    </submittedName>
</protein>
<reference evidence="2 3" key="1">
    <citation type="submission" date="2024-03" db="EMBL/GenBank/DDBJ databases">
        <title>Genome-scale model development and genomic sequencing of the oleaginous clade Lipomyces.</title>
        <authorList>
            <consortium name="Lawrence Berkeley National Laboratory"/>
            <person name="Czajka J.J."/>
            <person name="Han Y."/>
            <person name="Kim J."/>
            <person name="Mondo S.J."/>
            <person name="Hofstad B.A."/>
            <person name="Robles A."/>
            <person name="Haridas S."/>
            <person name="Riley R."/>
            <person name="LaButti K."/>
            <person name="Pangilinan J."/>
            <person name="Andreopoulos W."/>
            <person name="Lipzen A."/>
            <person name="Yan J."/>
            <person name="Wang M."/>
            <person name="Ng V."/>
            <person name="Grigoriev I.V."/>
            <person name="Spatafora J.W."/>
            <person name="Magnuson J.K."/>
            <person name="Baker S.E."/>
            <person name="Pomraning K.R."/>
        </authorList>
    </citation>
    <scope>NUCLEOTIDE SEQUENCE [LARGE SCALE GENOMIC DNA]</scope>
    <source>
        <strain evidence="2 3">Phaff 52-87</strain>
    </source>
</reference>
<dbReference type="EMBL" id="JBBJBU010000001">
    <property type="protein sequence ID" value="KAK7208079.1"/>
    <property type="molecule type" value="Genomic_DNA"/>
</dbReference>
<dbReference type="GeneID" id="90037253"/>
<accession>A0ABR1FE00</accession>
<evidence type="ECO:0000313" key="2">
    <source>
        <dbReference type="EMBL" id="KAK7208079.1"/>
    </source>
</evidence>
<proteinExistence type="predicted"/>
<dbReference type="Proteomes" id="UP001498771">
    <property type="component" value="Unassembled WGS sequence"/>
</dbReference>
<keyword evidence="1" id="KW-0812">Transmembrane</keyword>
<dbReference type="PANTHER" id="PTHR28199:SF1">
    <property type="entry name" value="PROCESSING OF GAS1 AND ALP PROTEIN 2"/>
    <property type="match status" value="1"/>
</dbReference>
<feature type="transmembrane region" description="Helical" evidence="1">
    <location>
        <begin position="17"/>
        <end position="34"/>
    </location>
</feature>
<organism evidence="2 3">
    <name type="scientific">Myxozyma melibiosi</name>
    <dbReference type="NCBI Taxonomy" id="54550"/>
    <lineage>
        <taxon>Eukaryota</taxon>
        <taxon>Fungi</taxon>
        <taxon>Dikarya</taxon>
        <taxon>Ascomycota</taxon>
        <taxon>Saccharomycotina</taxon>
        <taxon>Lipomycetes</taxon>
        <taxon>Lipomycetales</taxon>
        <taxon>Lipomycetaceae</taxon>
        <taxon>Myxozyma</taxon>
    </lineage>
</organism>
<dbReference type="InterPro" id="IPR011431">
    <property type="entry name" value="Trafficking_Pga2"/>
</dbReference>
<sequence length="121" mass="14496">MEIKIFDHLKDYTIKDYYPIFIIVTGYMLFRPYLMKIGAELQKREHRKAGAETREAAVKKALSLEDVDEQFEEETVKNVWGRNARKRQKNVMKQIEKRYERQAEIEANYESDEEIAEFLAE</sequence>
<name>A0ABR1FE00_9ASCO</name>
<keyword evidence="3" id="KW-1185">Reference proteome</keyword>